<organism evidence="1 2">
    <name type="scientific">Ensifer canadensis</name>
    <dbReference type="NCBI Taxonomy" id="555315"/>
    <lineage>
        <taxon>Bacteria</taxon>
        <taxon>Pseudomonadati</taxon>
        <taxon>Pseudomonadota</taxon>
        <taxon>Alphaproteobacteria</taxon>
        <taxon>Hyphomicrobiales</taxon>
        <taxon>Rhizobiaceae</taxon>
        <taxon>Sinorhizobium/Ensifer group</taxon>
        <taxon>Ensifer</taxon>
    </lineage>
</organism>
<protein>
    <submittedName>
        <fullName evidence="1">Uncharacterized protein</fullName>
    </submittedName>
</protein>
<evidence type="ECO:0000313" key="1">
    <source>
        <dbReference type="EMBL" id="MBM3095516.1"/>
    </source>
</evidence>
<name>A0AAW4FVY6_9HYPH</name>
<reference evidence="1 2" key="1">
    <citation type="submission" date="2020-01" db="EMBL/GenBank/DDBJ databases">
        <title>Draft genome assembly of Ensifer adhaerens T173.</title>
        <authorList>
            <person name="Craig J.E."/>
            <person name="Stinchcombe J.R."/>
        </authorList>
    </citation>
    <scope>NUCLEOTIDE SEQUENCE [LARGE SCALE GENOMIC DNA]</scope>
    <source>
        <strain evidence="1 2">T173</strain>
    </source>
</reference>
<proteinExistence type="predicted"/>
<sequence>MTVSLDISFVGASCTAQRSNHTTQELTGYVEYFRRFLARELGISAVYQDAYPGNRFAGPGPVKISDVVSRRGGGICVLELLIEDHSRGRASSSEDYLSACKSLMDANILPIFLNLPKGGVLPLEQWPQARMIAEISAECNIPSINIVPVDSAKAIEKSMFNGPNHTNFNGAKYYAETISQFLISVLGDRDLRLQNISIPERVQSKIVSRIPAETPRDSFQKFKLQLKRGQNQNDTFGTLIHLHKIGPFSPVVSFRASNAGGLYYETSMSLWDEFCHYDRYSYLDFKFPLKGSDISVEYEVSDILPKYETCRREHDFSEFFDKSKRVMHAQGDAFISAYEPLPGYSSLL</sequence>
<dbReference type="Proteomes" id="UP000744980">
    <property type="component" value="Unassembled WGS sequence"/>
</dbReference>
<accession>A0AAW4FVY6</accession>
<dbReference type="RefSeq" id="WP_203529813.1">
    <property type="nucleotide sequence ID" value="NZ_CP083371.1"/>
</dbReference>
<dbReference type="AlphaFoldDB" id="A0AAW4FVY6"/>
<comment type="caution">
    <text evidence="1">The sequence shown here is derived from an EMBL/GenBank/DDBJ whole genome shotgun (WGS) entry which is preliminary data.</text>
</comment>
<keyword evidence="2" id="KW-1185">Reference proteome</keyword>
<evidence type="ECO:0000313" key="2">
    <source>
        <dbReference type="Proteomes" id="UP000744980"/>
    </source>
</evidence>
<gene>
    <name evidence="1" type="ORF">GFB56_32865</name>
</gene>
<dbReference type="EMBL" id="WXFA01000047">
    <property type="protein sequence ID" value="MBM3095516.1"/>
    <property type="molecule type" value="Genomic_DNA"/>
</dbReference>